<evidence type="ECO:0000259" key="6">
    <source>
        <dbReference type="Pfam" id="PF17389"/>
    </source>
</evidence>
<dbReference type="EMBL" id="JAJADQ010000003">
    <property type="protein sequence ID" value="MCB2377301.1"/>
    <property type="molecule type" value="Genomic_DNA"/>
</dbReference>
<dbReference type="InterPro" id="IPR013737">
    <property type="entry name" value="Bac_rhamnosid_N"/>
</dbReference>
<dbReference type="Gene3D" id="1.50.10.10">
    <property type="match status" value="1"/>
</dbReference>
<comment type="catalytic activity">
    <reaction evidence="1">
        <text>Hydrolysis of terminal non-reducing alpha-L-rhamnose residues in alpha-L-rhamnosides.</text>
        <dbReference type="EC" id="3.2.1.40"/>
    </reaction>
</comment>
<dbReference type="EC" id="3.2.1.40" evidence="2"/>
<evidence type="ECO:0000313" key="9">
    <source>
        <dbReference type="Proteomes" id="UP001165297"/>
    </source>
</evidence>
<evidence type="ECO:0000256" key="3">
    <source>
        <dbReference type="ARBA" id="ARBA00022801"/>
    </source>
</evidence>
<proteinExistence type="predicted"/>
<feature type="domain" description="Bacterial alpha-L-rhamnosidase N-terminal" evidence="5">
    <location>
        <begin position="195"/>
        <end position="364"/>
    </location>
</feature>
<dbReference type="InterPro" id="IPR012341">
    <property type="entry name" value="6hp_glycosidase-like_sf"/>
</dbReference>
<dbReference type="Pfam" id="PF05592">
    <property type="entry name" value="Bac_rhamnosid"/>
    <property type="match status" value="1"/>
</dbReference>
<protein>
    <recommendedName>
        <fullName evidence="2">alpha-L-rhamnosidase</fullName>
        <ecNumber evidence="2">3.2.1.40</ecNumber>
    </recommendedName>
</protein>
<comment type="caution">
    <text evidence="8">The sequence shown here is derived from an EMBL/GenBank/DDBJ whole genome shotgun (WGS) entry which is preliminary data.</text>
</comment>
<dbReference type="Proteomes" id="UP001165297">
    <property type="component" value="Unassembled WGS sequence"/>
</dbReference>
<name>A0ABS8ABP1_9BACT</name>
<feature type="domain" description="Alpha-L-rhamnosidase six-hairpin glycosidase" evidence="6">
    <location>
        <begin position="487"/>
        <end position="821"/>
    </location>
</feature>
<evidence type="ECO:0000313" key="8">
    <source>
        <dbReference type="EMBL" id="MCB2377301.1"/>
    </source>
</evidence>
<feature type="domain" description="Alpha-L-rhamnosidase C-terminal" evidence="7">
    <location>
        <begin position="825"/>
        <end position="897"/>
    </location>
</feature>
<evidence type="ECO:0000256" key="2">
    <source>
        <dbReference type="ARBA" id="ARBA00012652"/>
    </source>
</evidence>
<dbReference type="GO" id="GO:0016787">
    <property type="term" value="F:hydrolase activity"/>
    <property type="evidence" value="ECO:0007669"/>
    <property type="project" value="UniProtKB-KW"/>
</dbReference>
<dbReference type="InterPro" id="IPR013783">
    <property type="entry name" value="Ig-like_fold"/>
</dbReference>
<feature type="domain" description="Alpha-L-rhamnosidase concanavalin-like" evidence="4">
    <location>
        <begin position="378"/>
        <end position="458"/>
    </location>
</feature>
<dbReference type="InterPro" id="IPR008928">
    <property type="entry name" value="6-hairpin_glycosidase_sf"/>
</dbReference>
<evidence type="ECO:0000256" key="1">
    <source>
        <dbReference type="ARBA" id="ARBA00001445"/>
    </source>
</evidence>
<evidence type="ECO:0000259" key="7">
    <source>
        <dbReference type="Pfam" id="PF17390"/>
    </source>
</evidence>
<dbReference type="Gene3D" id="2.60.40.10">
    <property type="entry name" value="Immunoglobulins"/>
    <property type="match status" value="1"/>
</dbReference>
<keyword evidence="9" id="KW-1185">Reference proteome</keyword>
<dbReference type="Pfam" id="PF17390">
    <property type="entry name" value="Bac_rhamnosid_C"/>
    <property type="match status" value="1"/>
</dbReference>
<dbReference type="RefSeq" id="WP_226184000.1">
    <property type="nucleotide sequence ID" value="NZ_JAJADQ010000003.1"/>
</dbReference>
<gene>
    <name evidence="8" type="ORF">LGH70_06885</name>
</gene>
<dbReference type="Pfam" id="PF25788">
    <property type="entry name" value="Ig_Rha78A_N"/>
    <property type="match status" value="1"/>
</dbReference>
<dbReference type="InterPro" id="IPR016007">
    <property type="entry name" value="Alpha_rhamnosid"/>
</dbReference>
<dbReference type="Gene3D" id="2.60.120.260">
    <property type="entry name" value="Galactose-binding domain-like"/>
    <property type="match status" value="2"/>
</dbReference>
<organism evidence="8 9">
    <name type="scientific">Hymenobacter nitidus</name>
    <dbReference type="NCBI Taxonomy" id="2880929"/>
    <lineage>
        <taxon>Bacteria</taxon>
        <taxon>Pseudomonadati</taxon>
        <taxon>Bacteroidota</taxon>
        <taxon>Cytophagia</taxon>
        <taxon>Cytophagales</taxon>
        <taxon>Hymenobacteraceae</taxon>
        <taxon>Hymenobacter</taxon>
    </lineage>
</organism>
<dbReference type="InterPro" id="IPR008902">
    <property type="entry name" value="Rhamnosid_concanavalin"/>
</dbReference>
<accession>A0ABS8ABP1</accession>
<sequence length="940" mass="103477">MLPCSLGLAGQVLAWVVGLLLVLLPGQASAQRLTVLNLTCDFQPSPLSVQHSQPGLSWQLTSAQRQATQTGYRILVADSEKLLRQDVGNIWDSGRVASGRCLQVPYAGSPLQATKAYFWKVMVWNRTGQPSAWSPPGRWQMGLLAPADWLSAEWIAYEKLPEEHVNVLPTDGKKDAFTGGNVLPLLRKDFAVGRRLRKATAYVCGLGQFELRLNGRKVGDHFLDPAWTKYDQQAQYVAFDVTEQLQQGANTVGVMLGNGFYYVPPVKGRFRKLKTAFGYPKLRCRLVLDYQDGHRENVLSDASWKAAPSPVTFSSIYGGEDYNATLEQPGWDAPGFADQAWQPVLRVSGPPRLTAQNAEPLKVHDAFTSPKITPAGVGKWVYDFGQNASGIIELQVQGRAGDTVRILPAELLKADNSITQKNSGGPYIFTYVLRGGGVETWRPRFSYYGFRYAQLEGGVPQGQANPRNRPVVLALTALHTRNAAPVVGEFACSNDLFNRTNTLIDWSIKSNMASVFTDCPHREKLGWLEQTHLMGASIRYRYDIATLCRKTIDDMQTSQLENGLVPEIAPEYVKFEWGGDMFRDSPEWGSASIILPWYVYQWYGDQQVLAESYPMMQRYVAYLGTKAQGHILNQGLGDWYDLGPKPPGTSQQTPMGVTGTATYYYDLTILSQVARLLGKPQEAAAYDKLATEVRAAFNQKFFNPSTKQYATGSQAANAMAVYMGLVEPAHKAAVVENIVQDIRSRNNALTAGDIGYRYLLRVLEDAGRSDVIFAMNNRADVPGYGYQLAQGATALTESWAALPTVSNNHLMLGHLQEWFYGALAGIRPAEGSVAFNKIDIRPEPVGDVTSASASHNSPYGPIKSEWKKTATSFELTTTIPANTTATIYLPATATSTILEGTQPLARYPELKLLGIENGKARIQTGSGTYHFTVSTPANTN</sequence>
<dbReference type="PANTHER" id="PTHR33307:SF11">
    <property type="entry name" value="ALPHA-L-RHAMNOSIDASE"/>
    <property type="match status" value="1"/>
</dbReference>
<dbReference type="PIRSF" id="PIRSF010631">
    <property type="entry name" value="A-rhamnsds"/>
    <property type="match status" value="1"/>
</dbReference>
<dbReference type="PANTHER" id="PTHR33307">
    <property type="entry name" value="ALPHA-RHAMNOSIDASE (EUROFUNG)"/>
    <property type="match status" value="1"/>
</dbReference>
<evidence type="ECO:0000259" key="5">
    <source>
        <dbReference type="Pfam" id="PF08531"/>
    </source>
</evidence>
<dbReference type="Pfam" id="PF17389">
    <property type="entry name" value="Bac_rhamnosid6H"/>
    <property type="match status" value="1"/>
</dbReference>
<dbReference type="InterPro" id="IPR035398">
    <property type="entry name" value="Bac_rhamnosid_C"/>
</dbReference>
<keyword evidence="3 8" id="KW-0378">Hydrolase</keyword>
<dbReference type="SUPFAM" id="SSF48208">
    <property type="entry name" value="Six-hairpin glycosidases"/>
    <property type="match status" value="1"/>
</dbReference>
<reference evidence="8" key="1">
    <citation type="submission" date="2021-10" db="EMBL/GenBank/DDBJ databases">
        <authorList>
            <person name="Dean J.D."/>
            <person name="Kim M.K."/>
            <person name="Newey C.N."/>
            <person name="Stoker T.S."/>
            <person name="Thompson D.W."/>
            <person name="Grose J.H."/>
        </authorList>
    </citation>
    <scope>NUCLEOTIDE SEQUENCE</scope>
    <source>
        <strain evidence="8">BT635</strain>
    </source>
</reference>
<dbReference type="InterPro" id="IPR035396">
    <property type="entry name" value="Bac_rhamnosid6H"/>
</dbReference>
<dbReference type="Pfam" id="PF08531">
    <property type="entry name" value="Bac_rhamnosid_N"/>
    <property type="match status" value="1"/>
</dbReference>
<dbReference type="Gene3D" id="2.60.420.10">
    <property type="entry name" value="Maltose phosphorylase, domain 3"/>
    <property type="match status" value="1"/>
</dbReference>
<evidence type="ECO:0000259" key="4">
    <source>
        <dbReference type="Pfam" id="PF05592"/>
    </source>
</evidence>